<keyword evidence="1" id="KW-0812">Transmembrane</keyword>
<reference evidence="3 4" key="1">
    <citation type="submission" date="2020-08" db="EMBL/GenBank/DDBJ databases">
        <title>Novel species isolated from subtropical streams in China.</title>
        <authorList>
            <person name="Lu H."/>
        </authorList>
    </citation>
    <scope>NUCLEOTIDE SEQUENCE [LARGE SCALE GENOMIC DNA]</scope>
    <source>
        <strain evidence="3 4">LX15W</strain>
    </source>
</reference>
<dbReference type="RefSeq" id="WP_186941698.1">
    <property type="nucleotide sequence ID" value="NZ_JACOGA010000007.1"/>
</dbReference>
<dbReference type="PANTHER" id="PTHR23028">
    <property type="entry name" value="ACETYLTRANSFERASE"/>
    <property type="match status" value="1"/>
</dbReference>
<feature type="transmembrane region" description="Helical" evidence="1">
    <location>
        <begin position="320"/>
        <end position="342"/>
    </location>
</feature>
<comment type="caution">
    <text evidence="3">The sequence shown here is derived from an EMBL/GenBank/DDBJ whole genome shotgun (WGS) entry which is preliminary data.</text>
</comment>
<feature type="transmembrane region" description="Helical" evidence="1">
    <location>
        <begin position="89"/>
        <end position="112"/>
    </location>
</feature>
<feature type="transmembrane region" description="Helical" evidence="1">
    <location>
        <begin position="214"/>
        <end position="235"/>
    </location>
</feature>
<dbReference type="Proteomes" id="UP000624279">
    <property type="component" value="Unassembled WGS sequence"/>
</dbReference>
<keyword evidence="1" id="KW-1133">Transmembrane helix</keyword>
<protein>
    <submittedName>
        <fullName evidence="3">Acyltransferase</fullName>
    </submittedName>
</protein>
<accession>A0ABR6YAT1</accession>
<dbReference type="InterPro" id="IPR002656">
    <property type="entry name" value="Acyl_transf_3_dom"/>
</dbReference>
<keyword evidence="3" id="KW-0012">Acyltransferase</keyword>
<sequence>MLKFLSSSPTLGELAVGKDNNFNLLRLLAAFAVLFSHSFAMLGQPEPFAASVGKNLGAMAVDVFFVTSGFLVCASLMRSRNALDYLRARVLRIFPALWVMLVLTVFVLGAYVSRLDFVSYLRDAQTWHYLLKNALLMGDIEFYLRGVFERNHLNGIVNGSLWSMVYELNMYLMLLLSYSVYCYVAKIRSQVIALTVALVVLVGAWFLLDRYYLLVHAQLLRFVWFFFIGSFLYLIRHRVPMSGRIMTGIIAASIIALSISGHAFLIVYYLTLPYVLFYLAYVPTGKIRAFNRLGDYSYGVYLYAFPLQQALVASYSDWTVSMLVIGAGVLTLMCAICSWHWIERPILALRK</sequence>
<feature type="transmembrane region" description="Helical" evidence="1">
    <location>
        <begin position="191"/>
        <end position="208"/>
    </location>
</feature>
<keyword evidence="3" id="KW-0808">Transferase</keyword>
<organism evidence="3 4">
    <name type="scientific">Undibacterium flavidum</name>
    <dbReference type="NCBI Taxonomy" id="2762297"/>
    <lineage>
        <taxon>Bacteria</taxon>
        <taxon>Pseudomonadati</taxon>
        <taxon>Pseudomonadota</taxon>
        <taxon>Betaproteobacteria</taxon>
        <taxon>Burkholderiales</taxon>
        <taxon>Oxalobacteraceae</taxon>
        <taxon>Undibacterium</taxon>
    </lineage>
</organism>
<gene>
    <name evidence="3" type="ORF">H8K55_08675</name>
</gene>
<evidence type="ECO:0000256" key="1">
    <source>
        <dbReference type="SAM" id="Phobius"/>
    </source>
</evidence>
<evidence type="ECO:0000313" key="4">
    <source>
        <dbReference type="Proteomes" id="UP000624279"/>
    </source>
</evidence>
<feature type="transmembrane region" description="Helical" evidence="1">
    <location>
        <begin position="247"/>
        <end position="270"/>
    </location>
</feature>
<feature type="transmembrane region" description="Helical" evidence="1">
    <location>
        <begin position="24"/>
        <end position="44"/>
    </location>
</feature>
<dbReference type="Pfam" id="PF01757">
    <property type="entry name" value="Acyl_transf_3"/>
    <property type="match status" value="1"/>
</dbReference>
<dbReference type="GO" id="GO:0016746">
    <property type="term" value="F:acyltransferase activity"/>
    <property type="evidence" value="ECO:0007669"/>
    <property type="project" value="UniProtKB-KW"/>
</dbReference>
<evidence type="ECO:0000313" key="3">
    <source>
        <dbReference type="EMBL" id="MBC3873660.1"/>
    </source>
</evidence>
<proteinExistence type="predicted"/>
<feature type="domain" description="Acyltransferase 3" evidence="2">
    <location>
        <begin position="20"/>
        <end position="336"/>
    </location>
</feature>
<dbReference type="PANTHER" id="PTHR23028:SF53">
    <property type="entry name" value="ACYL_TRANSF_3 DOMAIN-CONTAINING PROTEIN"/>
    <property type="match status" value="1"/>
</dbReference>
<evidence type="ECO:0000259" key="2">
    <source>
        <dbReference type="Pfam" id="PF01757"/>
    </source>
</evidence>
<feature type="transmembrane region" description="Helical" evidence="1">
    <location>
        <begin position="168"/>
        <end position="184"/>
    </location>
</feature>
<keyword evidence="1" id="KW-0472">Membrane</keyword>
<dbReference type="EMBL" id="JACOGA010000007">
    <property type="protein sequence ID" value="MBC3873660.1"/>
    <property type="molecule type" value="Genomic_DNA"/>
</dbReference>
<keyword evidence="4" id="KW-1185">Reference proteome</keyword>
<name>A0ABR6YAT1_9BURK</name>
<feature type="transmembrane region" description="Helical" evidence="1">
    <location>
        <begin position="56"/>
        <end position="77"/>
    </location>
</feature>
<dbReference type="InterPro" id="IPR050879">
    <property type="entry name" value="Acyltransferase_3"/>
</dbReference>